<dbReference type="RefSeq" id="WP_277578048.1">
    <property type="nucleotide sequence ID" value="NZ_JANRMI010000002.1"/>
</dbReference>
<feature type="transmembrane region" description="Helical" evidence="1">
    <location>
        <begin position="17"/>
        <end position="37"/>
    </location>
</feature>
<sequence>MSSFAEEFKKYQKQERLLTGGIVLVSVLAPVSFTWLLDHKVSWAISGLAALACLATASWLHYVRTQVAQKLLGKYEKLDVGAVLAKKISPIMPHRFVITNRGYNHYYLKCLKTGEQVLVSKDRVREDFDIAN</sequence>
<gene>
    <name evidence="2" type="ORF">NWE73_09360</name>
</gene>
<evidence type="ECO:0000313" key="2">
    <source>
        <dbReference type="EMBL" id="MDG0816570.1"/>
    </source>
</evidence>
<accession>A0ABT6DI95</accession>
<comment type="caution">
    <text evidence="2">The sequence shown here is derived from an EMBL/GenBank/DDBJ whole genome shotgun (WGS) entry which is preliminary data.</text>
</comment>
<evidence type="ECO:0000313" key="3">
    <source>
        <dbReference type="Proteomes" id="UP001152321"/>
    </source>
</evidence>
<proteinExistence type="predicted"/>
<organism evidence="2 3">
    <name type="scientific">Bdellovibrio svalbardensis</name>
    <dbReference type="NCBI Taxonomy" id="2972972"/>
    <lineage>
        <taxon>Bacteria</taxon>
        <taxon>Pseudomonadati</taxon>
        <taxon>Bdellovibrionota</taxon>
        <taxon>Bdellovibrionia</taxon>
        <taxon>Bdellovibrionales</taxon>
        <taxon>Pseudobdellovibrionaceae</taxon>
        <taxon>Bdellovibrio</taxon>
    </lineage>
</organism>
<keyword evidence="3" id="KW-1185">Reference proteome</keyword>
<dbReference type="Proteomes" id="UP001152321">
    <property type="component" value="Unassembled WGS sequence"/>
</dbReference>
<keyword evidence="1" id="KW-1133">Transmembrane helix</keyword>
<dbReference type="EMBL" id="JANRMI010000002">
    <property type="protein sequence ID" value="MDG0816570.1"/>
    <property type="molecule type" value="Genomic_DNA"/>
</dbReference>
<feature type="transmembrane region" description="Helical" evidence="1">
    <location>
        <begin position="43"/>
        <end position="62"/>
    </location>
</feature>
<evidence type="ECO:0000256" key="1">
    <source>
        <dbReference type="SAM" id="Phobius"/>
    </source>
</evidence>
<name>A0ABT6DI95_9BACT</name>
<keyword evidence="1" id="KW-0812">Transmembrane</keyword>
<protein>
    <submittedName>
        <fullName evidence="2">Uncharacterized protein</fullName>
    </submittedName>
</protein>
<keyword evidence="1" id="KW-0472">Membrane</keyword>
<reference evidence="2" key="1">
    <citation type="submission" date="2022-08" db="EMBL/GenBank/DDBJ databases">
        <title>Novel Bdellovibrio Species Isolated from Svalbard: Designation Bdellovibrio svalbardensis.</title>
        <authorList>
            <person name="Mitchell R.J."/>
            <person name="Choi S.Y."/>
        </authorList>
    </citation>
    <scope>NUCLEOTIDE SEQUENCE</scope>
    <source>
        <strain evidence="2">PAP01</strain>
    </source>
</reference>